<comment type="caution">
    <text evidence="1">The sequence shown here is derived from an EMBL/GenBank/DDBJ whole genome shotgun (WGS) entry which is preliminary data.</text>
</comment>
<evidence type="ECO:0000313" key="1">
    <source>
        <dbReference type="EMBL" id="MBB6449158.1"/>
    </source>
</evidence>
<evidence type="ECO:0000313" key="2">
    <source>
        <dbReference type="Proteomes" id="UP000568839"/>
    </source>
</evidence>
<dbReference type="AlphaFoldDB" id="A0A841Q0S9"/>
<dbReference type="Proteomes" id="UP000568839">
    <property type="component" value="Unassembled WGS sequence"/>
</dbReference>
<protein>
    <submittedName>
        <fullName evidence="1">Putative Co/Zn/Cd cation transporter (Cation efflux family)</fullName>
    </submittedName>
</protein>
<organism evidence="1 2">
    <name type="scientific">Geomicrobium halophilum</name>
    <dbReference type="NCBI Taxonomy" id="549000"/>
    <lineage>
        <taxon>Bacteria</taxon>
        <taxon>Bacillati</taxon>
        <taxon>Bacillota</taxon>
        <taxon>Bacilli</taxon>
        <taxon>Bacillales</taxon>
        <taxon>Geomicrobium</taxon>
    </lineage>
</organism>
<gene>
    <name evidence="1" type="ORF">HNR44_001107</name>
</gene>
<dbReference type="RefSeq" id="WP_281381357.1">
    <property type="nucleotide sequence ID" value="NZ_JACHHJ010000001.1"/>
</dbReference>
<accession>A0A841Q0S9</accession>
<keyword evidence="2" id="KW-1185">Reference proteome</keyword>
<name>A0A841Q0S9_9BACL</name>
<proteinExistence type="predicted"/>
<reference evidence="1 2" key="1">
    <citation type="submission" date="2020-08" db="EMBL/GenBank/DDBJ databases">
        <title>Genomic Encyclopedia of Type Strains, Phase IV (KMG-IV): sequencing the most valuable type-strain genomes for metagenomic binning, comparative biology and taxonomic classification.</title>
        <authorList>
            <person name="Goeker M."/>
        </authorList>
    </citation>
    <scope>NUCLEOTIDE SEQUENCE [LARGE SCALE GENOMIC DNA]</scope>
    <source>
        <strain evidence="1 2">DSM 21769</strain>
    </source>
</reference>
<sequence>MTQSVDDFDRVREELNGQLDVDAHLKWLSVSFTKDRKWAL</sequence>
<dbReference type="EMBL" id="JACHHJ010000001">
    <property type="protein sequence ID" value="MBB6449158.1"/>
    <property type="molecule type" value="Genomic_DNA"/>
</dbReference>